<gene>
    <name evidence="1" type="ORF">WJU16_08405</name>
</gene>
<dbReference type="Proteomes" id="UP001485459">
    <property type="component" value="Chromosome"/>
</dbReference>
<evidence type="ECO:0000313" key="2">
    <source>
        <dbReference type="Proteomes" id="UP001485459"/>
    </source>
</evidence>
<keyword evidence="2" id="KW-1185">Reference proteome</keyword>
<dbReference type="EMBL" id="CP149822">
    <property type="protein sequence ID" value="WZN43052.1"/>
    <property type="molecule type" value="Genomic_DNA"/>
</dbReference>
<name>A0ABZ2YTY5_9BACT</name>
<protein>
    <submittedName>
        <fullName evidence="1">Zinc-binding metallopeptidase</fullName>
    </submittedName>
</protein>
<sequence>MIPLLIFALFAGCRKDDDPGNVDEIPGLGGDVWVEGPVDKWIEDSLTTTYNMTVKYKWEQGELDPTKALVPPHEDKIIPVLSTIRRGWIKPFEEEVGNLFVKRYTPKYFVLVGSSQYNMDGTITLGTAEGGRTIELYTLNDFRVNWMPGYVPSDSPNVKMMFHTIQHEFAHIMNQTVAYSPDFKRISVGKYTGNWVNFTDQEANRRGFPTAYAMSSSDEDFVEMVATMLMEGRAGFDRIVNNITEDGADGTPAATARAVLRQKEAMVVEYYRNSWGINFYNLQTRTRAALVALIK</sequence>
<reference evidence="2" key="1">
    <citation type="submission" date="2024-03" db="EMBL/GenBank/DDBJ databases">
        <title>Chitinophaga horti sp. nov., isolated from garden soil.</title>
        <authorList>
            <person name="Lee D.S."/>
            <person name="Han D.M."/>
            <person name="Baek J.H."/>
            <person name="Choi D.G."/>
            <person name="Jeon J.H."/>
            <person name="Jeon C.O."/>
        </authorList>
    </citation>
    <scope>NUCLEOTIDE SEQUENCE [LARGE SCALE GENOMIC DNA]</scope>
    <source>
        <strain evidence="2">GPA1</strain>
    </source>
</reference>
<dbReference type="NCBIfam" id="TIGR04549">
    <property type="entry name" value="LP_HExxH_w_tonB"/>
    <property type="match status" value="1"/>
</dbReference>
<dbReference type="SUPFAM" id="SSF55486">
    <property type="entry name" value="Metalloproteases ('zincins'), catalytic domain"/>
    <property type="match status" value="1"/>
</dbReference>
<proteinExistence type="predicted"/>
<dbReference type="InterPro" id="IPR030890">
    <property type="entry name" value="LP_HExxH_w_TonB"/>
</dbReference>
<dbReference type="Pfam" id="PF15890">
    <property type="entry name" value="Peptidase_Mx1"/>
    <property type="match status" value="1"/>
</dbReference>
<dbReference type="Gene3D" id="3.40.390.70">
    <property type="match status" value="1"/>
</dbReference>
<dbReference type="RefSeq" id="WP_341837874.1">
    <property type="nucleotide sequence ID" value="NZ_CP149822.1"/>
</dbReference>
<evidence type="ECO:0000313" key="1">
    <source>
        <dbReference type="EMBL" id="WZN43052.1"/>
    </source>
</evidence>
<organism evidence="1 2">
    <name type="scientific">Chitinophaga pollutisoli</name>
    <dbReference type="NCBI Taxonomy" id="3133966"/>
    <lineage>
        <taxon>Bacteria</taxon>
        <taxon>Pseudomonadati</taxon>
        <taxon>Bacteroidota</taxon>
        <taxon>Chitinophagia</taxon>
        <taxon>Chitinophagales</taxon>
        <taxon>Chitinophagaceae</taxon>
        <taxon>Chitinophaga</taxon>
    </lineage>
</organism>
<accession>A0ABZ2YTY5</accession>